<evidence type="ECO:0000313" key="3">
    <source>
        <dbReference type="EMBL" id="CAL4766663.1"/>
    </source>
</evidence>
<keyword evidence="4" id="KW-1185">Reference proteome</keyword>
<proteinExistence type="predicted"/>
<dbReference type="SUPFAM" id="SSF51197">
    <property type="entry name" value="Clavaminate synthase-like"/>
    <property type="match status" value="1"/>
</dbReference>
<reference evidence="3 4" key="2">
    <citation type="submission" date="2024-05" db="EMBL/GenBank/DDBJ databases">
        <authorList>
            <person name="Chen Y."/>
            <person name="Shah S."/>
            <person name="Dougan E. K."/>
            <person name="Thang M."/>
            <person name="Chan C."/>
        </authorList>
    </citation>
    <scope>NUCLEOTIDE SEQUENCE [LARGE SCALE GENOMIC DNA]</scope>
</reference>
<protein>
    <submittedName>
        <fullName evidence="3">Fe2OG dioxygenase domain-containing protein</fullName>
    </submittedName>
</protein>
<dbReference type="Pfam" id="PF13532">
    <property type="entry name" value="2OG-FeII_Oxy_2"/>
    <property type="match status" value="1"/>
</dbReference>
<dbReference type="InterPro" id="IPR005123">
    <property type="entry name" value="Oxoglu/Fe-dep_dioxygenase_dom"/>
</dbReference>
<dbReference type="EMBL" id="CAMXCT020000478">
    <property type="protein sequence ID" value="CAL1132726.1"/>
    <property type="molecule type" value="Genomic_DNA"/>
</dbReference>
<dbReference type="EMBL" id="CAMXCT010000478">
    <property type="protein sequence ID" value="CAI3979351.1"/>
    <property type="molecule type" value="Genomic_DNA"/>
</dbReference>
<evidence type="ECO:0000313" key="2">
    <source>
        <dbReference type="EMBL" id="CAI3979351.1"/>
    </source>
</evidence>
<dbReference type="InterPro" id="IPR027450">
    <property type="entry name" value="AlkB-like"/>
</dbReference>
<dbReference type="PROSITE" id="PS51471">
    <property type="entry name" value="FE2OG_OXY"/>
    <property type="match status" value="1"/>
</dbReference>
<comment type="caution">
    <text evidence="2">The sequence shown here is derived from an EMBL/GenBank/DDBJ whole genome shotgun (WGS) entry which is preliminary data.</text>
</comment>
<evidence type="ECO:0000259" key="1">
    <source>
        <dbReference type="PROSITE" id="PS51471"/>
    </source>
</evidence>
<gene>
    <name evidence="2" type="ORF">C1SCF055_LOCUS7307</name>
</gene>
<reference evidence="2" key="1">
    <citation type="submission" date="2022-10" db="EMBL/GenBank/DDBJ databases">
        <authorList>
            <person name="Chen Y."/>
            <person name="Dougan E. K."/>
            <person name="Chan C."/>
            <person name="Rhodes N."/>
            <person name="Thang M."/>
        </authorList>
    </citation>
    <scope>NUCLEOTIDE SEQUENCE</scope>
</reference>
<dbReference type="PANTHER" id="PTHR31212:SF4">
    <property type="entry name" value="ALPHA-KETOGLUTARATE-DEPENDENT DIOXYGENASE ALKB HOMOLOG 3"/>
    <property type="match status" value="1"/>
</dbReference>
<dbReference type="EMBL" id="CAMXCT030000478">
    <property type="protein sequence ID" value="CAL4766663.1"/>
    <property type="molecule type" value="Genomic_DNA"/>
</dbReference>
<organism evidence="2">
    <name type="scientific">Cladocopium goreaui</name>
    <dbReference type="NCBI Taxonomy" id="2562237"/>
    <lineage>
        <taxon>Eukaryota</taxon>
        <taxon>Sar</taxon>
        <taxon>Alveolata</taxon>
        <taxon>Dinophyceae</taxon>
        <taxon>Suessiales</taxon>
        <taxon>Symbiodiniaceae</taxon>
        <taxon>Cladocopium</taxon>
    </lineage>
</organism>
<dbReference type="InterPro" id="IPR032854">
    <property type="entry name" value="ALKBH3"/>
</dbReference>
<dbReference type="InterPro" id="IPR037151">
    <property type="entry name" value="AlkB-like_sf"/>
</dbReference>
<dbReference type="PANTHER" id="PTHR31212">
    <property type="entry name" value="ALPHA-KETOGLUTARATE-DEPENDENT DIOXYGENASE ALKB HOMOLOG 3"/>
    <property type="match status" value="1"/>
</dbReference>
<keyword evidence="3" id="KW-0560">Oxidoreductase</keyword>
<dbReference type="GO" id="GO:0006307">
    <property type="term" value="P:DNA alkylation repair"/>
    <property type="evidence" value="ECO:0007669"/>
    <property type="project" value="InterPro"/>
</dbReference>
<dbReference type="Proteomes" id="UP001152797">
    <property type="component" value="Unassembled WGS sequence"/>
</dbReference>
<keyword evidence="3" id="KW-0223">Dioxygenase</keyword>
<feature type="domain" description="Fe2OG dioxygenase" evidence="1">
    <location>
        <begin position="435"/>
        <end position="536"/>
    </location>
</feature>
<dbReference type="AlphaFoldDB" id="A0A9P1BTU6"/>
<dbReference type="Gene3D" id="2.60.120.590">
    <property type="entry name" value="Alpha-ketoglutarate-dependent dioxygenase AlkB-like"/>
    <property type="match status" value="1"/>
</dbReference>
<evidence type="ECO:0000313" key="4">
    <source>
        <dbReference type="Proteomes" id="UP001152797"/>
    </source>
</evidence>
<accession>A0A9P1BTU6</accession>
<sequence length="550" mass="60659">MGNQWRGSGEEESGGQEHDGRIWAANAICGWGSWIRRCRAENVQLGKGKISGTAVAKRRAVAKNMMGKNALCGWGSWIRKQSNQWRGCGEEESGGQEHVGQQMPFVGGEAGSAGRVISGAAVARRRAVAKNMMGGKCPLWVGTLDPQAVARKLDEKDDMRRAVAKNMLGGKCPLCVGKQDPQAVARKLDEKDDTNELITKRKVDGTDCIGVIASRSLLRIETFHCVDELRRLLGRWPHGAALIDEDDNTLFHLAASQSSRCAAQPEVAKEVVSLLLQSGWQVVDQKNRGGERAEVVASRLDPNGAAEQIIRARSQCFKESSRAEVPLQLLGEMSPVPWDWQYPVQDEQRRSFAGVNFRAFSEETCSRWMASLVEKGEWIELPGVPRQVIWYVSEDCADVPYRYSGLEFPAVVYPDFMLEIRKELCKVCGIPEDDFPNSCNVNIYQDGSNEVGWHSDDEVMFQGLSGDTRILSLSLGAARDFSWRLQGTTETLGTVSLGDGDVATMEGLFQKHYKHAVPACTQPCGKRINLTFRWIKVKAHAADAATVATT</sequence>
<dbReference type="OrthoDB" id="545910at2759"/>
<dbReference type="GO" id="GO:0051213">
    <property type="term" value="F:dioxygenase activity"/>
    <property type="evidence" value="ECO:0007669"/>
    <property type="project" value="UniProtKB-KW"/>
</dbReference>
<name>A0A9P1BTU6_9DINO</name>